<dbReference type="Proteomes" id="UP000887575">
    <property type="component" value="Unassembled WGS sequence"/>
</dbReference>
<feature type="compositionally biased region" description="Basic and acidic residues" evidence="1">
    <location>
        <begin position="191"/>
        <end position="205"/>
    </location>
</feature>
<sequence length="680" mass="77291">MNDSTGNEQLDALVYGYLERKGYQQTMDTLARESPTFAALRKQAPPERVFINIDDRLKDKTLEQIVAEFASTDRPKWHPSLVDIERHLKSVSNNLTNLIGAGSNQNAHFQQLPSHNYHQVISNANSNNNVPLSQQATHPLPFVAEPISSCQPSNIPQDSCSQIHKMPEKNKAEVLLQPTQDLQENDMDTSIESKDERTIEETKENVEEEQETVTTDAIEMNTLVEAELKAVTTDAVEATLVEEENDEPKTNDAVETNNLKQDGEVQGSLENFSIVDDIPMLYEASEPALSPLPPRKNTIIGLLGVSESQKEFEGLSSSQQASSAEFGINDTIPKAKENSRSDKLKQDEKKKSINADSELESEILSKKNRDSLTGTDTLGKREVAKRQEPNEKMSPRSAPRTRSQAVRQQDKKLSQNQNRQQQGHGGSENGERHKQDLDEKKSLEKMLFQERQKEKAIRDRSSYNKQESFETKRRQDSRHKEDPRINDPRIRRDERYEGRGSGANRKRYSTDVHPSDYLFKELDRSTNATKAARTHFNQAWSDGREKSTSQREKDLIERKSFERNSPASYKQEFERTNDSEPQGYNTSWASTKTERSVIILESCAQKDPRLEASASKKFRAEDVTPQLDNVKQIFSNAVVQAPSIQFRLARLNLQKRLTNGGNDSLYFNVNLFVVIRVHFA</sequence>
<proteinExistence type="predicted"/>
<dbReference type="InterPro" id="IPR006594">
    <property type="entry name" value="LisH"/>
</dbReference>
<feature type="region of interest" description="Disordered" evidence="1">
    <location>
        <begin position="311"/>
        <end position="509"/>
    </location>
</feature>
<feature type="compositionally biased region" description="Basic and acidic residues" evidence="1">
    <location>
        <begin position="333"/>
        <end position="353"/>
    </location>
</feature>
<dbReference type="AlphaFoldDB" id="A0AAF3FMQ7"/>
<protein>
    <submittedName>
        <fullName evidence="3">LisH domain-containing protein</fullName>
    </submittedName>
</protein>
<feature type="compositionally biased region" description="Basic and acidic residues" evidence="1">
    <location>
        <begin position="378"/>
        <end position="394"/>
    </location>
</feature>
<dbReference type="SMART" id="SM00667">
    <property type="entry name" value="LisH"/>
    <property type="match status" value="1"/>
</dbReference>
<dbReference type="PROSITE" id="PS50896">
    <property type="entry name" value="LISH"/>
    <property type="match status" value="1"/>
</dbReference>
<dbReference type="WBParaSite" id="MBELARI_LOCUS7937">
    <property type="protein sequence ID" value="MBELARI_LOCUS7937"/>
    <property type="gene ID" value="MBELARI_LOCUS7937"/>
</dbReference>
<feature type="compositionally biased region" description="Basic and acidic residues" evidence="1">
    <location>
        <begin position="542"/>
        <end position="562"/>
    </location>
</feature>
<reference evidence="3" key="1">
    <citation type="submission" date="2024-02" db="UniProtKB">
        <authorList>
            <consortium name="WormBaseParasite"/>
        </authorList>
    </citation>
    <scope>IDENTIFICATION</scope>
</reference>
<name>A0AAF3FMQ7_9BILA</name>
<keyword evidence="2" id="KW-1185">Reference proteome</keyword>
<feature type="region of interest" description="Disordered" evidence="1">
    <location>
        <begin position="187"/>
        <end position="212"/>
    </location>
</feature>
<evidence type="ECO:0000313" key="3">
    <source>
        <dbReference type="WBParaSite" id="MBELARI_LOCUS7937"/>
    </source>
</evidence>
<accession>A0AAF3FMQ7</accession>
<feature type="region of interest" description="Disordered" evidence="1">
    <location>
        <begin position="536"/>
        <end position="587"/>
    </location>
</feature>
<dbReference type="Pfam" id="PF08513">
    <property type="entry name" value="LisH"/>
    <property type="match status" value="1"/>
</dbReference>
<evidence type="ECO:0000256" key="1">
    <source>
        <dbReference type="SAM" id="MobiDB-lite"/>
    </source>
</evidence>
<organism evidence="2 3">
    <name type="scientific">Mesorhabditis belari</name>
    <dbReference type="NCBI Taxonomy" id="2138241"/>
    <lineage>
        <taxon>Eukaryota</taxon>
        <taxon>Metazoa</taxon>
        <taxon>Ecdysozoa</taxon>
        <taxon>Nematoda</taxon>
        <taxon>Chromadorea</taxon>
        <taxon>Rhabditida</taxon>
        <taxon>Rhabditina</taxon>
        <taxon>Rhabditomorpha</taxon>
        <taxon>Rhabditoidea</taxon>
        <taxon>Rhabditidae</taxon>
        <taxon>Mesorhabditinae</taxon>
        <taxon>Mesorhabditis</taxon>
    </lineage>
</organism>
<feature type="compositionally biased region" description="Basic and acidic residues" evidence="1">
    <location>
        <begin position="429"/>
        <end position="498"/>
    </location>
</feature>
<evidence type="ECO:0000313" key="2">
    <source>
        <dbReference type="Proteomes" id="UP000887575"/>
    </source>
</evidence>
<feature type="region of interest" description="Disordered" evidence="1">
    <location>
        <begin position="242"/>
        <end position="262"/>
    </location>
</feature>